<feature type="region of interest" description="Disordered" evidence="1">
    <location>
        <begin position="76"/>
        <end position="102"/>
    </location>
</feature>
<protein>
    <recommendedName>
        <fullName evidence="2">F-box domain-containing protein</fullName>
    </recommendedName>
</protein>
<dbReference type="SUPFAM" id="SSF82171">
    <property type="entry name" value="DPP6 N-terminal domain-like"/>
    <property type="match status" value="1"/>
</dbReference>
<dbReference type="InterPro" id="IPR036047">
    <property type="entry name" value="F-box-like_dom_sf"/>
</dbReference>
<feature type="compositionally biased region" description="Polar residues" evidence="1">
    <location>
        <begin position="133"/>
        <end position="143"/>
    </location>
</feature>
<feature type="compositionally biased region" description="Polar residues" evidence="1">
    <location>
        <begin position="176"/>
        <end position="195"/>
    </location>
</feature>
<dbReference type="CDD" id="cd09917">
    <property type="entry name" value="F-box_SF"/>
    <property type="match status" value="1"/>
</dbReference>
<evidence type="ECO:0000313" key="3">
    <source>
        <dbReference type="EMBL" id="KAF2185099.1"/>
    </source>
</evidence>
<proteinExistence type="predicted"/>
<feature type="region of interest" description="Disordered" evidence="1">
    <location>
        <begin position="176"/>
        <end position="196"/>
    </location>
</feature>
<accession>A0A6A6E3C5</accession>
<keyword evidence="4" id="KW-1185">Reference proteome</keyword>
<dbReference type="SMART" id="SM00256">
    <property type="entry name" value="FBOX"/>
    <property type="match status" value="2"/>
</dbReference>
<dbReference type="EMBL" id="ML994635">
    <property type="protein sequence ID" value="KAF2185099.1"/>
    <property type="molecule type" value="Genomic_DNA"/>
</dbReference>
<feature type="region of interest" description="Disordered" evidence="1">
    <location>
        <begin position="1"/>
        <end position="64"/>
    </location>
</feature>
<dbReference type="AlphaFoldDB" id="A0A6A6E3C5"/>
<feature type="compositionally biased region" description="Polar residues" evidence="1">
    <location>
        <begin position="39"/>
        <end position="59"/>
    </location>
</feature>
<sequence>MLALGPPIRSAGDRMSCSSGPSVHTGMGHHATLPHLNAEVSNSVSGSASTNTSETPASTKRSEVLRHVFARPSRGDALVTQKIAPRVTKPEHHKGALSSIRQSKSRVAFHRVFTSIFSNNSVRATPHSAHHQAGSSTSNTPSRPGSIDHDSIPNLEVVSPGTFLFSGPSLKSTCSSTLKNSTSRLPSLTQNGSETWSRRRAHSKSFSIDNVSLWDDGVLEPFIESGITRTMSDVLLGISTPFEESQGPILEDLNEDAHFIPVENAVQSPSRSLCPLPIPVARLLLPYLDFSSWKAIRLTSREWHSILNFVAPPKFPSSYGLPTEILQSVYNYLGPRDLNAARHTCSTWMRASLNKNLLVTMLKRGGWWSSAKYDLDRRNHITTRTSDEWFLSRRLSRECSLSGNWTGNGLDTSSGHDTIVEVSQTDFADLVSGYAGPGGRHTAGLVFTTSICGRYLLVAEGGMIYVYELQGHGLRPLTSVVCPRRVLAMSMDASSGRTTVAALLEGRMGMVCDLRFGCDIGTDTFLDARFQSRGRPHRATTKASILTNRASEPEVSMDVAERSSTTTRRSNRLCGDEQETSHFDAVDVQANYEVISLQGTDDHSTYNNSQINHEWNINLRGTATVSGGKINTNSTSSRARSIPIESGSSTFYRYLCQEDDPPRSVSICPQRRCVAFGCSSGIELHWVDALTGQSLSRWFPLTGPSEFLYFLPPRPGFESAKKLRLISSAAHPHDRPSICRRFFSSPPTLTLFREACGLENFGSCPGIPSCDHYRAVPLSDGYHVLFIDPPTGKLFLGCDTLPRGPAKLLRKILFIPSEDGQLPRLYTAAADLSSGARVAVVFGDTVVLYSVPPDVFALSRLEQQAEGRDVYSAPPFSTEGRSGDHWLNWWDESYTPYLPDRSPIWPLAIHGTTIGSLQGVCELAIFTHPDVTIWAFALDEQSKAWQVRNEAEPVNISRRFISRSGIVQDSYSLDESGDVIMRDVDHQCSLVDDPDVDVERSVGFDGHSSQVIARYEPKALHIEKDAFLYELYVRGKEAWYDRDGDVVVFDADDGMLVEFAGWQS</sequence>
<feature type="domain" description="F-box" evidence="2">
    <location>
        <begin position="321"/>
        <end position="361"/>
    </location>
</feature>
<evidence type="ECO:0000313" key="4">
    <source>
        <dbReference type="Proteomes" id="UP000800200"/>
    </source>
</evidence>
<gene>
    <name evidence="3" type="ORF">K469DRAFT_750598</name>
</gene>
<dbReference type="OrthoDB" id="1689567at2759"/>
<feature type="region of interest" description="Disordered" evidence="1">
    <location>
        <begin position="124"/>
        <end position="152"/>
    </location>
</feature>
<dbReference type="Proteomes" id="UP000800200">
    <property type="component" value="Unassembled WGS sequence"/>
</dbReference>
<feature type="domain" description="F-box" evidence="2">
    <location>
        <begin position="276"/>
        <end position="317"/>
    </location>
</feature>
<reference evidence="3" key="1">
    <citation type="journal article" date="2020" name="Stud. Mycol.">
        <title>101 Dothideomycetes genomes: a test case for predicting lifestyles and emergence of pathogens.</title>
        <authorList>
            <person name="Haridas S."/>
            <person name="Albert R."/>
            <person name="Binder M."/>
            <person name="Bloem J."/>
            <person name="Labutti K."/>
            <person name="Salamov A."/>
            <person name="Andreopoulos B."/>
            <person name="Baker S."/>
            <person name="Barry K."/>
            <person name="Bills G."/>
            <person name="Bluhm B."/>
            <person name="Cannon C."/>
            <person name="Castanera R."/>
            <person name="Culley D."/>
            <person name="Daum C."/>
            <person name="Ezra D."/>
            <person name="Gonzalez J."/>
            <person name="Henrissat B."/>
            <person name="Kuo A."/>
            <person name="Liang C."/>
            <person name="Lipzen A."/>
            <person name="Lutzoni F."/>
            <person name="Magnuson J."/>
            <person name="Mondo S."/>
            <person name="Nolan M."/>
            <person name="Ohm R."/>
            <person name="Pangilinan J."/>
            <person name="Park H.-J."/>
            <person name="Ramirez L."/>
            <person name="Alfaro M."/>
            <person name="Sun H."/>
            <person name="Tritt A."/>
            <person name="Yoshinaga Y."/>
            <person name="Zwiers L.-H."/>
            <person name="Turgeon B."/>
            <person name="Goodwin S."/>
            <person name="Spatafora J."/>
            <person name="Crous P."/>
            <person name="Grigoriev I."/>
        </authorList>
    </citation>
    <scope>NUCLEOTIDE SEQUENCE</scope>
    <source>
        <strain evidence="3">CBS 207.26</strain>
    </source>
</reference>
<feature type="region of interest" description="Disordered" evidence="1">
    <location>
        <begin position="552"/>
        <end position="576"/>
    </location>
</feature>
<evidence type="ECO:0000259" key="2">
    <source>
        <dbReference type="SMART" id="SM00256"/>
    </source>
</evidence>
<dbReference type="InterPro" id="IPR001810">
    <property type="entry name" value="F-box_dom"/>
</dbReference>
<evidence type="ECO:0000256" key="1">
    <source>
        <dbReference type="SAM" id="MobiDB-lite"/>
    </source>
</evidence>
<name>A0A6A6E3C5_9PEZI</name>
<dbReference type="Pfam" id="PF12937">
    <property type="entry name" value="F-box-like"/>
    <property type="match status" value="1"/>
</dbReference>
<dbReference type="SUPFAM" id="SSF81383">
    <property type="entry name" value="F-box domain"/>
    <property type="match status" value="1"/>
</dbReference>
<organism evidence="3 4">
    <name type="scientific">Zopfia rhizophila CBS 207.26</name>
    <dbReference type="NCBI Taxonomy" id="1314779"/>
    <lineage>
        <taxon>Eukaryota</taxon>
        <taxon>Fungi</taxon>
        <taxon>Dikarya</taxon>
        <taxon>Ascomycota</taxon>
        <taxon>Pezizomycotina</taxon>
        <taxon>Dothideomycetes</taxon>
        <taxon>Dothideomycetes incertae sedis</taxon>
        <taxon>Zopfiaceae</taxon>
        <taxon>Zopfia</taxon>
    </lineage>
</organism>